<dbReference type="Proteomes" id="UP001152795">
    <property type="component" value="Unassembled WGS sequence"/>
</dbReference>
<evidence type="ECO:0000313" key="1">
    <source>
        <dbReference type="EMBL" id="CAB3992795.1"/>
    </source>
</evidence>
<keyword evidence="2" id="KW-1185">Reference proteome</keyword>
<dbReference type="PANTHER" id="PTHR34833:SF1">
    <property type="entry name" value="GENE, 17359-RELATED"/>
    <property type="match status" value="1"/>
</dbReference>
<proteinExistence type="predicted"/>
<sequence length="195" mass="22287">MAAVDYSGFRWNQSHRFYNPYVGKGAVLFTGPDAIQDHKTKILNARATGIGTLSPEGTGDLDYVLRAARGCPHPRPKSVKVGEIGWDVASVRKDHVKLWKSGHQIKLGEFRLACELRHTHLYQNPWYPPPRRANEQLTITNLRKVNENRCKSQPNPYRRAQSAWPTSTDSSTNIRLRHKQQPMTLQVKFNTSVRM</sequence>
<dbReference type="EMBL" id="CACRXK020002125">
    <property type="protein sequence ID" value="CAB3992795.1"/>
    <property type="molecule type" value="Genomic_DNA"/>
</dbReference>
<evidence type="ECO:0000313" key="2">
    <source>
        <dbReference type="Proteomes" id="UP001152795"/>
    </source>
</evidence>
<organism evidence="1 2">
    <name type="scientific">Paramuricea clavata</name>
    <name type="common">Red gorgonian</name>
    <name type="synonym">Violescent sea-whip</name>
    <dbReference type="NCBI Taxonomy" id="317549"/>
    <lineage>
        <taxon>Eukaryota</taxon>
        <taxon>Metazoa</taxon>
        <taxon>Cnidaria</taxon>
        <taxon>Anthozoa</taxon>
        <taxon>Octocorallia</taxon>
        <taxon>Malacalcyonacea</taxon>
        <taxon>Plexauridae</taxon>
        <taxon>Paramuricea</taxon>
    </lineage>
</organism>
<dbReference type="PANTHER" id="PTHR34833">
    <property type="entry name" value="GENE, 17359-RELATED"/>
    <property type="match status" value="1"/>
</dbReference>
<gene>
    <name evidence="1" type="ORF">PACLA_8A000959</name>
</gene>
<comment type="caution">
    <text evidence="1">The sequence shown here is derived from an EMBL/GenBank/DDBJ whole genome shotgun (WGS) entry which is preliminary data.</text>
</comment>
<dbReference type="OrthoDB" id="6140842at2759"/>
<name>A0A7D9HSV8_PARCT</name>
<dbReference type="Pfam" id="PF15123">
    <property type="entry name" value="DUF4562"/>
    <property type="match status" value="1"/>
</dbReference>
<dbReference type="AlphaFoldDB" id="A0A7D9HSV8"/>
<accession>A0A7D9HSV8</accession>
<reference evidence="1" key="1">
    <citation type="submission" date="2020-04" db="EMBL/GenBank/DDBJ databases">
        <authorList>
            <person name="Alioto T."/>
            <person name="Alioto T."/>
            <person name="Gomez Garrido J."/>
        </authorList>
    </citation>
    <scope>NUCLEOTIDE SEQUENCE</scope>
    <source>
        <strain evidence="1">A484AB</strain>
    </source>
</reference>
<dbReference type="InterPro" id="IPR027814">
    <property type="entry name" value="DUF4562"/>
</dbReference>
<protein>
    <submittedName>
        <fullName evidence="1">Uncharacterized protein</fullName>
    </submittedName>
</protein>